<dbReference type="InterPro" id="IPR006311">
    <property type="entry name" value="TAT_signal"/>
</dbReference>
<keyword evidence="2" id="KW-1185">Reference proteome</keyword>
<dbReference type="PROSITE" id="PS51318">
    <property type="entry name" value="TAT"/>
    <property type="match status" value="1"/>
</dbReference>
<proteinExistence type="predicted"/>
<name>A0ABW1LHL9_9ACTN</name>
<evidence type="ECO:0000313" key="1">
    <source>
        <dbReference type="EMBL" id="MFC6043441.1"/>
    </source>
</evidence>
<dbReference type="Proteomes" id="UP001596135">
    <property type="component" value="Unassembled WGS sequence"/>
</dbReference>
<sequence>MSADPQLSRRVLLAAGLAGTALVSACGEARSPAPRSADDPDTALVDEVVSRITATAALAARVPDLVAMHTAHLDALDAAPPVAGKAPRGRLLRSERQLQHFLVDAAGRAESGPLARLLASMSAAVSQQVAVL</sequence>
<protein>
    <submittedName>
        <fullName evidence="1">Uncharacterized protein</fullName>
    </submittedName>
</protein>
<accession>A0ABW1LHL9</accession>
<dbReference type="EMBL" id="JBHSRJ010000004">
    <property type="protein sequence ID" value="MFC6043441.1"/>
    <property type="molecule type" value="Genomic_DNA"/>
</dbReference>
<reference evidence="2" key="1">
    <citation type="journal article" date="2019" name="Int. J. Syst. Evol. Microbiol.">
        <title>The Global Catalogue of Microorganisms (GCM) 10K type strain sequencing project: providing services to taxonomists for standard genome sequencing and annotation.</title>
        <authorList>
            <consortium name="The Broad Institute Genomics Platform"/>
            <consortium name="The Broad Institute Genome Sequencing Center for Infectious Disease"/>
            <person name="Wu L."/>
            <person name="Ma J."/>
        </authorList>
    </citation>
    <scope>NUCLEOTIDE SEQUENCE [LARGE SCALE GENOMIC DNA]</scope>
    <source>
        <strain evidence="2">CCUG 54522</strain>
    </source>
</reference>
<evidence type="ECO:0000313" key="2">
    <source>
        <dbReference type="Proteomes" id="UP001596135"/>
    </source>
</evidence>
<comment type="caution">
    <text evidence="1">The sequence shown here is derived from an EMBL/GenBank/DDBJ whole genome shotgun (WGS) entry which is preliminary data.</text>
</comment>
<dbReference type="RefSeq" id="WP_379153493.1">
    <property type="nucleotide sequence ID" value="NZ_JBHSRJ010000004.1"/>
</dbReference>
<organism evidence="1 2">
    <name type="scientific">Nocardioides hankookensis</name>
    <dbReference type="NCBI Taxonomy" id="443157"/>
    <lineage>
        <taxon>Bacteria</taxon>
        <taxon>Bacillati</taxon>
        <taxon>Actinomycetota</taxon>
        <taxon>Actinomycetes</taxon>
        <taxon>Propionibacteriales</taxon>
        <taxon>Nocardioidaceae</taxon>
        <taxon>Nocardioides</taxon>
    </lineage>
</organism>
<gene>
    <name evidence="1" type="ORF">ACFPYL_10170</name>
</gene>